<keyword evidence="4" id="KW-1185">Reference proteome</keyword>
<evidence type="ECO:0000313" key="3">
    <source>
        <dbReference type="EMBL" id="MBB6165235.1"/>
    </source>
</evidence>
<dbReference type="Proteomes" id="UP000547879">
    <property type="component" value="Unassembled WGS sequence"/>
</dbReference>
<dbReference type="InterPro" id="IPR047611">
    <property type="entry name" value="RepABC_RepC"/>
</dbReference>
<dbReference type="Pfam" id="PF03428">
    <property type="entry name" value="RP-C"/>
    <property type="match status" value="1"/>
</dbReference>
<protein>
    <submittedName>
        <fullName evidence="3">Replication initiation protein RepC</fullName>
    </submittedName>
</protein>
<evidence type="ECO:0000259" key="1">
    <source>
        <dbReference type="Pfam" id="PF03428"/>
    </source>
</evidence>
<feature type="domain" description="Plasmid replication protein C N-terminal" evidence="1">
    <location>
        <begin position="13"/>
        <end position="182"/>
    </location>
</feature>
<evidence type="ECO:0000259" key="2">
    <source>
        <dbReference type="Pfam" id="PF11800"/>
    </source>
</evidence>
<organism evidence="3 4">
    <name type="scientific">Rhizobium wenxiniae</name>
    <dbReference type="NCBI Taxonomy" id="1737357"/>
    <lineage>
        <taxon>Bacteria</taxon>
        <taxon>Pseudomonadati</taxon>
        <taxon>Pseudomonadota</taxon>
        <taxon>Alphaproteobacteria</taxon>
        <taxon>Hyphomicrobiales</taxon>
        <taxon>Rhizobiaceae</taxon>
        <taxon>Rhizobium/Agrobacterium group</taxon>
        <taxon>Rhizobium</taxon>
    </lineage>
</organism>
<dbReference type="InterPro" id="IPR021760">
    <property type="entry name" value="RepC_C"/>
</dbReference>
<dbReference type="AlphaFoldDB" id="A0A7X0D254"/>
<gene>
    <name evidence="3" type="ORF">HNQ72_005081</name>
</gene>
<dbReference type="EMBL" id="JACHEG010000008">
    <property type="protein sequence ID" value="MBB6165235.1"/>
    <property type="molecule type" value="Genomic_DNA"/>
</dbReference>
<proteinExistence type="predicted"/>
<accession>A0A7X0D254</accession>
<comment type="caution">
    <text evidence="3">The sequence shown here is derived from an EMBL/GenBank/DDBJ whole genome shotgun (WGS) entry which is preliminary data.</text>
</comment>
<reference evidence="3 4" key="1">
    <citation type="submission" date="2020-08" db="EMBL/GenBank/DDBJ databases">
        <title>Genomic Encyclopedia of Type Strains, Phase IV (KMG-IV): sequencing the most valuable type-strain genomes for metagenomic binning, comparative biology and taxonomic classification.</title>
        <authorList>
            <person name="Goeker M."/>
        </authorList>
    </citation>
    <scope>NUCLEOTIDE SEQUENCE [LARGE SCALE GENOMIC DNA]</scope>
    <source>
        <strain evidence="3 4">DSM 100734</strain>
    </source>
</reference>
<evidence type="ECO:0000313" key="4">
    <source>
        <dbReference type="Proteomes" id="UP000547879"/>
    </source>
</evidence>
<dbReference type="Pfam" id="PF11800">
    <property type="entry name" value="RP-C_C"/>
    <property type="match status" value="1"/>
</dbReference>
<feature type="domain" description="Plasmid replication protein C C-terminal" evidence="2">
    <location>
        <begin position="317"/>
        <end position="417"/>
    </location>
</feature>
<sequence>MGETLAPKRRAGRKMTRERAEFRQLAQSTEVGSVTRGQLAILAQSLPCTGLITATESHLLTVIINTARTDAFDRSGRPIVFKSNRQLAFEINRSPGRVSRILSRLFDAGMITMQDSANLKRYPIRDEDGDIADACGIDLRILIARYEELAARVKQSRQERRVCDAAARRFRAALRGARSSLANGQGVSASKIAKLARRVDRIADFVGMAARAGVDLLRRATVILDRLVARLLGADRQGCAETDDDMTCANAGNDTHRQITTPHPLEESNTKMRSAYAEQVESDLAGFASNGALEESLRRGCGESNNEPAVRQALVGLDDVCRAAPSLFAYFPSPLRNWSDLARLMPQACRIAGVSEDARLRAVETMGQQAADVAIAITFEKYHRQEVSSPGGYLRAMTKRAASGGLHLSRSVFGLAARNSMEICP</sequence>
<name>A0A7X0D254_9HYPH</name>
<dbReference type="RefSeq" id="WP_183996351.1">
    <property type="nucleotide sequence ID" value="NZ_BMHW01000009.1"/>
</dbReference>
<dbReference type="NCBIfam" id="NF040974">
    <property type="entry name" value="RepABC_RepC"/>
    <property type="match status" value="1"/>
</dbReference>
<dbReference type="InterPro" id="IPR005090">
    <property type="entry name" value="RepC_N"/>
</dbReference>